<keyword evidence="2" id="KW-0285">Flavoprotein</keyword>
<dbReference type="PIRSF" id="PIRSF000137">
    <property type="entry name" value="Alcohol_oxidase"/>
    <property type="match status" value="1"/>
</dbReference>
<feature type="binding site" evidence="2">
    <location>
        <begin position="100"/>
        <end position="103"/>
    </location>
    <ligand>
        <name>FAD</name>
        <dbReference type="ChEBI" id="CHEBI:57692"/>
    </ligand>
</feature>
<dbReference type="AlphaFoldDB" id="A0A319DSQ7"/>
<comment type="similarity">
    <text evidence="1">Belongs to the GMC oxidoreductase family.</text>
</comment>
<dbReference type="Pfam" id="PF05199">
    <property type="entry name" value="GMC_oxred_C"/>
    <property type="match status" value="1"/>
</dbReference>
<dbReference type="OrthoDB" id="269227at2759"/>
<dbReference type="InterPro" id="IPR036188">
    <property type="entry name" value="FAD/NAD-bd_sf"/>
</dbReference>
<dbReference type="Proteomes" id="UP000247810">
    <property type="component" value="Unassembled WGS sequence"/>
</dbReference>
<dbReference type="Gene3D" id="3.30.560.10">
    <property type="entry name" value="Glucose Oxidase, domain 3"/>
    <property type="match status" value="1"/>
</dbReference>
<feature type="domain" description="Glucose-methanol-choline oxidoreductase N-terminal" evidence="4">
    <location>
        <begin position="283"/>
        <end position="297"/>
    </location>
</feature>
<keyword evidence="6" id="KW-1185">Reference proteome</keyword>
<dbReference type="GO" id="GO:0050660">
    <property type="term" value="F:flavin adenine dinucleotide binding"/>
    <property type="evidence" value="ECO:0007669"/>
    <property type="project" value="InterPro"/>
</dbReference>
<evidence type="ECO:0000313" key="5">
    <source>
        <dbReference type="EMBL" id="PYH94353.1"/>
    </source>
</evidence>
<dbReference type="InterPro" id="IPR007867">
    <property type="entry name" value="GMC_OxRtase_C"/>
</dbReference>
<name>A0A319DSQ7_9EURO</name>
<evidence type="ECO:0000256" key="3">
    <source>
        <dbReference type="SAM" id="MobiDB-lite"/>
    </source>
</evidence>
<dbReference type="VEuPathDB" id="FungiDB:BO71DRAFT_353508"/>
<comment type="cofactor">
    <cofactor evidence="2">
        <name>FAD</name>
        <dbReference type="ChEBI" id="CHEBI:57692"/>
    </cofactor>
</comment>
<proteinExistence type="inferred from homology"/>
<dbReference type="SUPFAM" id="SSF51905">
    <property type="entry name" value="FAD/NAD(P)-binding domain"/>
    <property type="match status" value="1"/>
</dbReference>
<dbReference type="PANTHER" id="PTHR11552:SF78">
    <property type="entry name" value="GLUCOSE-METHANOL-CHOLINE OXIDOREDUCTASE N-TERMINAL DOMAIN-CONTAINING PROTEIN"/>
    <property type="match status" value="1"/>
</dbReference>
<evidence type="ECO:0000256" key="1">
    <source>
        <dbReference type="ARBA" id="ARBA00010790"/>
    </source>
</evidence>
<accession>A0A319DSQ7</accession>
<protein>
    <submittedName>
        <fullName evidence="5">Alcohol oxidase</fullName>
    </submittedName>
</protein>
<dbReference type="GO" id="GO:0016614">
    <property type="term" value="F:oxidoreductase activity, acting on CH-OH group of donors"/>
    <property type="evidence" value="ECO:0007669"/>
    <property type="project" value="InterPro"/>
</dbReference>
<gene>
    <name evidence="5" type="ORF">BO71DRAFT_353508</name>
</gene>
<evidence type="ECO:0000259" key="4">
    <source>
        <dbReference type="PROSITE" id="PS00624"/>
    </source>
</evidence>
<dbReference type="EMBL" id="KZ825873">
    <property type="protein sequence ID" value="PYH94353.1"/>
    <property type="molecule type" value="Genomic_DNA"/>
</dbReference>
<dbReference type="Gene3D" id="3.50.50.60">
    <property type="entry name" value="FAD/NAD(P)-binding domain"/>
    <property type="match status" value="1"/>
</dbReference>
<feature type="region of interest" description="Disordered" evidence="3">
    <location>
        <begin position="141"/>
        <end position="160"/>
    </location>
</feature>
<dbReference type="InterPro" id="IPR000172">
    <property type="entry name" value="GMC_OxRdtase_N"/>
</dbReference>
<feature type="binding site" evidence="2">
    <location>
        <position position="233"/>
    </location>
    <ligand>
        <name>FAD</name>
        <dbReference type="ChEBI" id="CHEBI:57692"/>
    </ligand>
</feature>
<dbReference type="SUPFAM" id="SSF54373">
    <property type="entry name" value="FAD-linked reductases, C-terminal domain"/>
    <property type="match status" value="1"/>
</dbReference>
<evidence type="ECO:0000313" key="6">
    <source>
        <dbReference type="Proteomes" id="UP000247810"/>
    </source>
</evidence>
<dbReference type="InterPro" id="IPR012132">
    <property type="entry name" value="GMC_OxRdtase"/>
</dbReference>
<keyword evidence="2" id="KW-0274">FAD</keyword>
<dbReference type="PROSITE" id="PS00624">
    <property type="entry name" value="GMC_OXRED_2"/>
    <property type="match status" value="1"/>
</dbReference>
<dbReference type="STRING" id="1448320.A0A319DSQ7"/>
<organism evidence="5 6">
    <name type="scientific">Aspergillus ellipticus CBS 707.79</name>
    <dbReference type="NCBI Taxonomy" id="1448320"/>
    <lineage>
        <taxon>Eukaryota</taxon>
        <taxon>Fungi</taxon>
        <taxon>Dikarya</taxon>
        <taxon>Ascomycota</taxon>
        <taxon>Pezizomycotina</taxon>
        <taxon>Eurotiomycetes</taxon>
        <taxon>Eurotiomycetidae</taxon>
        <taxon>Eurotiales</taxon>
        <taxon>Aspergillaceae</taxon>
        <taxon>Aspergillus</taxon>
        <taxon>Aspergillus subgen. Circumdati</taxon>
    </lineage>
</organism>
<evidence type="ECO:0000256" key="2">
    <source>
        <dbReference type="PIRSR" id="PIRSR000137-2"/>
    </source>
</evidence>
<dbReference type="Pfam" id="PF00732">
    <property type="entry name" value="GMC_oxred_N"/>
    <property type="match status" value="1"/>
</dbReference>
<dbReference type="PANTHER" id="PTHR11552">
    <property type="entry name" value="GLUCOSE-METHANOL-CHOLINE GMC OXIDOREDUCTASE"/>
    <property type="match status" value="1"/>
</dbReference>
<reference evidence="5 6" key="1">
    <citation type="submission" date="2018-02" db="EMBL/GenBank/DDBJ databases">
        <title>The genomes of Aspergillus section Nigri reveals drivers in fungal speciation.</title>
        <authorList>
            <consortium name="DOE Joint Genome Institute"/>
            <person name="Vesth T.C."/>
            <person name="Nybo J."/>
            <person name="Theobald S."/>
            <person name="Brandl J."/>
            <person name="Frisvad J.C."/>
            <person name="Nielsen K.F."/>
            <person name="Lyhne E.K."/>
            <person name="Kogle M.E."/>
            <person name="Kuo A."/>
            <person name="Riley R."/>
            <person name="Clum A."/>
            <person name="Nolan M."/>
            <person name="Lipzen A."/>
            <person name="Salamov A."/>
            <person name="Henrissat B."/>
            <person name="Wiebenga A."/>
            <person name="De vries R.P."/>
            <person name="Grigoriev I.V."/>
            <person name="Mortensen U.H."/>
            <person name="Andersen M.R."/>
            <person name="Baker S.E."/>
        </authorList>
    </citation>
    <scope>NUCLEOTIDE SEQUENCE [LARGE SCALE GENOMIC DNA]</scope>
    <source>
        <strain evidence="5 6">CBS 707.79</strain>
    </source>
</reference>
<sequence>MAHPGLPNDVDIIFAGGGTAACVAAARLAKANPEFSILVLEGGANNFQDPTVLTPALFLTHFQPGSPTMLTYTSTPSEILNNRSLPVYGGGILGGGSSINFMVYVRAQGLDFDNWKSPGWSAQDLLPLCKKIETFHQSGDVIDPAKHGSDGPVQVSDGGFRSQSEGEFMSAIRQLGYEEVEDLMDLEQVHGFTRLQRYVSPEGVRQDAAHCYLHPLLQDGRHPKLRVLLHSKVERVIFDELQSPPRAVGVEFYQSDNHIPAPSACQKNLLSVRARKCVIIAAGALSTPQILERSGVGNPHILESLGIKTISSLPGVGENYIDHQLLPVSYRAHMDETDTMDKPFPGWNGVDIGAKLQMSDEEARSLGTDFHASWLQDYHPYSKPVFFCLMLNTCLAVLPQGIPGRPFTMCMYLAYPFSRGSIHIDSSTDGYRLRNGFLAHPSDVKMHIWSYKLSREIARRMPNFMGEIESLHPRFPESNAARIVTSPVAAVHGSIEYSDEDDRLIEQWVRDNIISGSHLMGTAAMGPVEGGGVVDERLNVHGTSGLKVGDLSIAPTNVGANTYHTALLIGEKVALIVAEELGLSV</sequence>